<protein>
    <recommendedName>
        <fullName evidence="4">Hydroxyproline-rich glycoprotein family protein</fullName>
    </recommendedName>
</protein>
<comment type="caution">
    <text evidence="2">The sequence shown here is derived from an EMBL/GenBank/DDBJ whole genome shotgun (WGS) entry which is preliminary data.</text>
</comment>
<dbReference type="AlphaFoldDB" id="A0AAV8TWM7"/>
<keyword evidence="3" id="KW-1185">Reference proteome</keyword>
<reference evidence="2 3" key="1">
    <citation type="submission" date="2021-09" db="EMBL/GenBank/DDBJ databases">
        <title>Genomic insights and catalytic innovation underlie evolution of tropane alkaloids biosynthesis.</title>
        <authorList>
            <person name="Wang Y.-J."/>
            <person name="Tian T."/>
            <person name="Huang J.-P."/>
            <person name="Huang S.-X."/>
        </authorList>
    </citation>
    <scope>NUCLEOTIDE SEQUENCE [LARGE SCALE GENOMIC DNA]</scope>
    <source>
        <strain evidence="2">KIB-2018</strain>
        <tissue evidence="2">Leaf</tissue>
    </source>
</reference>
<dbReference type="PANTHER" id="PTHR37767">
    <property type="entry name" value="HYDROXYPROLINE-RICH GLYCOPROTEIN FAMILY PROTEIN"/>
    <property type="match status" value="1"/>
</dbReference>
<name>A0AAV8TWM7_9ROSI</name>
<dbReference type="Proteomes" id="UP001159364">
    <property type="component" value="Linkage Group LG02"/>
</dbReference>
<evidence type="ECO:0000256" key="1">
    <source>
        <dbReference type="SAM" id="MobiDB-lite"/>
    </source>
</evidence>
<feature type="compositionally biased region" description="Low complexity" evidence="1">
    <location>
        <begin position="169"/>
        <end position="182"/>
    </location>
</feature>
<proteinExistence type="predicted"/>
<organism evidence="2 3">
    <name type="scientific">Erythroxylum novogranatense</name>
    <dbReference type="NCBI Taxonomy" id="1862640"/>
    <lineage>
        <taxon>Eukaryota</taxon>
        <taxon>Viridiplantae</taxon>
        <taxon>Streptophyta</taxon>
        <taxon>Embryophyta</taxon>
        <taxon>Tracheophyta</taxon>
        <taxon>Spermatophyta</taxon>
        <taxon>Magnoliopsida</taxon>
        <taxon>eudicotyledons</taxon>
        <taxon>Gunneridae</taxon>
        <taxon>Pentapetalae</taxon>
        <taxon>rosids</taxon>
        <taxon>fabids</taxon>
        <taxon>Malpighiales</taxon>
        <taxon>Erythroxylaceae</taxon>
        <taxon>Erythroxylum</taxon>
    </lineage>
</organism>
<sequence>MEDEKEGVELSNKKHVRVRQPPSIPFLWEEKPGIPKRDWKPEVDATTPVVVPPPVKLVASIPFNWEEKPGKPLPCFSPVLKPATETSPLTLTSWSSPLVRIPGAGSEDNGYGEHEMLGMDLAWLSFEDDPTSSSSSAAENRLASSTMISATPTQVDISLEGLNNQLDNSSSPASESGSSTSSYATGISSLVGDSFLECLFPMIPPRSGFLEKFAHTKKVSVTPPAINGRDFSHETAESVMIRRPPTLGELIMMSRRRSCQRKAAQRRKHNLLMKFIKKEAFGCCIIGSSLKITEGFHWKRSRARLDLI</sequence>
<dbReference type="EMBL" id="JAIWQS010000002">
    <property type="protein sequence ID" value="KAJ8771396.1"/>
    <property type="molecule type" value="Genomic_DNA"/>
</dbReference>
<evidence type="ECO:0008006" key="4">
    <source>
        <dbReference type="Google" id="ProtNLM"/>
    </source>
</evidence>
<dbReference type="PANTHER" id="PTHR37767:SF1">
    <property type="entry name" value="HYDROXYPROLINE-RICH GLYCOPROTEIN FAMILY PROTEIN"/>
    <property type="match status" value="1"/>
</dbReference>
<evidence type="ECO:0000313" key="2">
    <source>
        <dbReference type="EMBL" id="KAJ8771396.1"/>
    </source>
</evidence>
<dbReference type="InterPro" id="IPR007789">
    <property type="entry name" value="DUF688"/>
</dbReference>
<accession>A0AAV8TWM7</accession>
<feature type="region of interest" description="Disordered" evidence="1">
    <location>
        <begin position="163"/>
        <end position="182"/>
    </location>
</feature>
<gene>
    <name evidence="2" type="ORF">K2173_026573</name>
</gene>
<evidence type="ECO:0000313" key="3">
    <source>
        <dbReference type="Proteomes" id="UP001159364"/>
    </source>
</evidence>
<dbReference type="Pfam" id="PF05097">
    <property type="entry name" value="DUF688"/>
    <property type="match status" value="1"/>
</dbReference>